<dbReference type="VEuPathDB" id="MicrosporidiaDB:NCER_101269"/>
<dbReference type="PRINTS" id="PR01657">
    <property type="entry name" value="MCMFAMILY"/>
</dbReference>
<dbReference type="Pfam" id="PF17207">
    <property type="entry name" value="MCM_OB"/>
    <property type="match status" value="1"/>
</dbReference>
<dbReference type="PROSITE" id="PS50051">
    <property type="entry name" value="MCM_2"/>
    <property type="match status" value="1"/>
</dbReference>
<dbReference type="Pfam" id="PF14551">
    <property type="entry name" value="MCM_N"/>
    <property type="match status" value="1"/>
</dbReference>
<gene>
    <name evidence="13" type="ORF">AAJ76_2300026150</name>
</gene>
<dbReference type="InterPro" id="IPR031327">
    <property type="entry name" value="MCM"/>
</dbReference>
<dbReference type="InterPro" id="IPR027925">
    <property type="entry name" value="MCM_N"/>
</dbReference>
<dbReference type="InterPro" id="IPR001208">
    <property type="entry name" value="MCM_dom"/>
</dbReference>
<proteinExistence type="inferred from homology"/>
<evidence type="ECO:0000256" key="2">
    <source>
        <dbReference type="ARBA" id="ARBA00008010"/>
    </source>
</evidence>
<accession>A0A0F9WD55</accession>
<dbReference type="GO" id="GO:0003697">
    <property type="term" value="F:single-stranded DNA binding"/>
    <property type="evidence" value="ECO:0007669"/>
    <property type="project" value="TreeGrafter"/>
</dbReference>
<evidence type="ECO:0000256" key="5">
    <source>
        <dbReference type="ARBA" id="ARBA00022801"/>
    </source>
</evidence>
<dbReference type="GO" id="GO:0006271">
    <property type="term" value="P:DNA strand elongation involved in DNA replication"/>
    <property type="evidence" value="ECO:0007669"/>
    <property type="project" value="TreeGrafter"/>
</dbReference>
<dbReference type="InterPro" id="IPR027417">
    <property type="entry name" value="P-loop_NTPase"/>
</dbReference>
<dbReference type="PROSITE" id="PS00847">
    <property type="entry name" value="MCM_1"/>
    <property type="match status" value="1"/>
</dbReference>
<evidence type="ECO:0000256" key="4">
    <source>
        <dbReference type="ARBA" id="ARBA00022741"/>
    </source>
</evidence>
<dbReference type="GO" id="GO:0031261">
    <property type="term" value="C:DNA replication preinitiation complex"/>
    <property type="evidence" value="ECO:0007669"/>
    <property type="project" value="UniProtKB-ARBA"/>
</dbReference>
<dbReference type="GO" id="GO:0005524">
    <property type="term" value="F:ATP binding"/>
    <property type="evidence" value="ECO:0007669"/>
    <property type="project" value="UniProtKB-UniRule"/>
</dbReference>
<feature type="domain" description="MCM C-terminal AAA(+) ATPase" evidence="12">
    <location>
        <begin position="263"/>
        <end position="469"/>
    </location>
</feature>
<dbReference type="GO" id="GO:0043596">
    <property type="term" value="C:nuclear replication fork"/>
    <property type="evidence" value="ECO:0007669"/>
    <property type="project" value="UniProtKB-ARBA"/>
</dbReference>
<evidence type="ECO:0000256" key="8">
    <source>
        <dbReference type="ARBA" id="ARBA00023125"/>
    </source>
</evidence>
<dbReference type="PANTHER" id="PTHR11630">
    <property type="entry name" value="DNA REPLICATION LICENSING FACTOR MCM FAMILY MEMBER"/>
    <property type="match status" value="1"/>
</dbReference>
<dbReference type="InterPro" id="IPR008046">
    <property type="entry name" value="Mcm3"/>
</dbReference>
<comment type="subunit">
    <text evidence="11">Component of the MCM2-7 complex.</text>
</comment>
<dbReference type="PRINTS" id="PR01659">
    <property type="entry name" value="MCMPROTEIN3"/>
</dbReference>
<name>A0A0F9WD55_9MICR</name>
<dbReference type="SMART" id="SM00350">
    <property type="entry name" value="MCM"/>
    <property type="match status" value="1"/>
</dbReference>
<dbReference type="VEuPathDB" id="MicrosporidiaDB:G9O61_00g017440"/>
<dbReference type="VEuPathDB" id="MicrosporidiaDB:AAJ76_2300026150"/>
<comment type="function">
    <text evidence="11">Acts as component of the MCM2-7 complex (MCM complex) which is the replicative helicase essential for 'once per cell cycle' DNA replication initiation and elongation in eukaryotic cells. The active ATPase sites in the MCM2-7 ring are formed through the interaction surfaces of two neighboring subunits such that a critical structure of a conserved arginine finger motif is provided in trans relative to the ATP-binding site of the Walker A box of the adjacent subunit. The six ATPase active sites, however, are likely to contribute differentially to the complex helicase activity.</text>
</comment>
<dbReference type="GO" id="GO:0016787">
    <property type="term" value="F:hydrolase activity"/>
    <property type="evidence" value="ECO:0007669"/>
    <property type="project" value="UniProtKB-KW"/>
</dbReference>
<dbReference type="EMBL" id="JPQZ01000023">
    <property type="protein sequence ID" value="KKO75366.1"/>
    <property type="molecule type" value="Genomic_DNA"/>
</dbReference>
<evidence type="ECO:0000256" key="10">
    <source>
        <dbReference type="RuleBase" id="RU004070"/>
    </source>
</evidence>
<dbReference type="PANTHER" id="PTHR11630:SF46">
    <property type="entry name" value="DNA REPLICATION LICENSING FACTOR MCM3-RELATED"/>
    <property type="match status" value="1"/>
</dbReference>
<dbReference type="Gene3D" id="2.20.28.10">
    <property type="match status" value="1"/>
</dbReference>
<dbReference type="OMA" id="EANHIMV"/>
<dbReference type="Pfam" id="PF00493">
    <property type="entry name" value="MCM"/>
    <property type="match status" value="1"/>
</dbReference>
<evidence type="ECO:0000256" key="3">
    <source>
        <dbReference type="ARBA" id="ARBA00022705"/>
    </source>
</evidence>
<dbReference type="GO" id="GO:0042555">
    <property type="term" value="C:MCM complex"/>
    <property type="evidence" value="ECO:0007669"/>
    <property type="project" value="UniProtKB-UniRule"/>
</dbReference>
<keyword evidence="14" id="KW-1185">Reference proteome</keyword>
<dbReference type="GO" id="GO:0005656">
    <property type="term" value="C:nuclear pre-replicative complex"/>
    <property type="evidence" value="ECO:0007669"/>
    <property type="project" value="UniProtKB-ARBA"/>
</dbReference>
<dbReference type="GO" id="GO:1902975">
    <property type="term" value="P:mitotic DNA replication initiation"/>
    <property type="evidence" value="ECO:0007669"/>
    <property type="project" value="TreeGrafter"/>
</dbReference>
<dbReference type="InterPro" id="IPR003593">
    <property type="entry name" value="AAA+_ATPase"/>
</dbReference>
<dbReference type="AlphaFoldDB" id="A0A0F9WD55"/>
<dbReference type="SMART" id="SM00382">
    <property type="entry name" value="AAA"/>
    <property type="match status" value="1"/>
</dbReference>
<keyword evidence="4 10" id="KW-0547">Nucleotide-binding</keyword>
<dbReference type="Gene3D" id="3.30.1640.10">
    <property type="entry name" value="mini-chromosome maintenance (MCM) complex, chain A, domain 1"/>
    <property type="match status" value="1"/>
</dbReference>
<keyword evidence="6 11" id="KW-0347">Helicase</keyword>
<dbReference type="EC" id="3.6.4.12" evidence="11"/>
<dbReference type="FunFam" id="3.40.50.300:FF:002469">
    <property type="entry name" value="Cell division control protein 21"/>
    <property type="match status" value="1"/>
</dbReference>
<dbReference type="InterPro" id="IPR041562">
    <property type="entry name" value="MCM_lid"/>
</dbReference>
<sequence>MNIIDPIEEFRNFVQEYKNAKNEDYLEIFLKTSLSRIIININDIRIFNVQLANLLINDPSNLVPQIEDVIYQISHKNIKFGIEGSFGEYKLTPRSINSFFLGKMICITGIVTSCSICRPKIVKSVHYNNFKSSFVQKEYRDSTMITKLPLTNTVYPTRDIDGSLLNTEYGLSDYIDYQTINLQEMPEDSPCGQLPRSVECILSHDLVDKVKPGDRVICYGIYKSLAAGGITEFPSKFKNVLIVNNIDLMKKSVYATGDISKYNYDNLTKFVAPSIWGHDKIKKALAMMLVGGNEVILKNGAKIRGDINILLVGDPSTAKSQLLRFVYNFNEISVATTGKGSSGVGLTAAVVIDKDTGDKRLEAGAMILADRGIVCIDEFDKMNDLDRVAIHEVMEQQTVTISKAGIHTTLNARCSVLAAANPIYGMYREGKRPSENIRLPESIMTRFDLIFVVLDKSDYYLDCLISEHVINNHSIMVQKEVEDSNGFRDYIKACKNIKPMLTKEASKVVIEEYTKFRQIKNKKEQIVSITPRMLETIIRLSTANAKLRLSEITEVYDVEQAIELLNSTLFQQVVNQNKRHKTENEYEEINTENYGIDEEIQIVENNNAKKDFIINLLYEIRLDNESLTSITLDEIFSKISSDLNITKKDVDEVLEDLSAQEIIFYENSTVIFIN</sequence>
<reference evidence="13 14" key="1">
    <citation type="journal article" date="2015" name="Environ. Microbiol.">
        <title>Genome analyses suggest the presence of polyploidy and recent human-driven expansions in eight global populations of the honeybee pathogen Nosema ceranae.</title>
        <authorList>
            <person name="Pelin A."/>
            <person name="Selman M."/>
            <person name="Aris-Brosou S."/>
            <person name="Farinelli L."/>
            <person name="Corradi N."/>
        </authorList>
    </citation>
    <scope>NUCLEOTIDE SEQUENCE [LARGE SCALE GENOMIC DNA]</scope>
    <source>
        <strain evidence="13 14">PA08 1199</strain>
    </source>
</reference>
<dbReference type="Proteomes" id="UP000034350">
    <property type="component" value="Unassembled WGS sequence"/>
</dbReference>
<evidence type="ECO:0000313" key="14">
    <source>
        <dbReference type="Proteomes" id="UP000034350"/>
    </source>
</evidence>
<keyword evidence="7 10" id="KW-0067">ATP-binding</keyword>
<comment type="similarity">
    <text evidence="2 10">Belongs to the MCM family.</text>
</comment>
<evidence type="ECO:0000259" key="12">
    <source>
        <dbReference type="PROSITE" id="PS50051"/>
    </source>
</evidence>
<dbReference type="InterPro" id="IPR012340">
    <property type="entry name" value="NA-bd_OB-fold"/>
</dbReference>
<evidence type="ECO:0000256" key="6">
    <source>
        <dbReference type="ARBA" id="ARBA00022806"/>
    </source>
</evidence>
<comment type="catalytic activity">
    <reaction evidence="11">
        <text>ATP + H2O = ADP + phosphate + H(+)</text>
        <dbReference type="Rhea" id="RHEA:13065"/>
        <dbReference type="ChEBI" id="CHEBI:15377"/>
        <dbReference type="ChEBI" id="CHEBI:15378"/>
        <dbReference type="ChEBI" id="CHEBI:30616"/>
        <dbReference type="ChEBI" id="CHEBI:43474"/>
        <dbReference type="ChEBI" id="CHEBI:456216"/>
        <dbReference type="EC" id="3.6.4.12"/>
    </reaction>
</comment>
<dbReference type="Pfam" id="PF17855">
    <property type="entry name" value="MCM_lid"/>
    <property type="match status" value="1"/>
</dbReference>
<dbReference type="GeneID" id="36319614"/>
<evidence type="ECO:0000256" key="7">
    <source>
        <dbReference type="ARBA" id="ARBA00022840"/>
    </source>
</evidence>
<keyword evidence="9 11" id="KW-0539">Nucleus</keyword>
<dbReference type="Gene3D" id="3.40.50.300">
    <property type="entry name" value="P-loop containing nucleotide triphosphate hydrolases"/>
    <property type="match status" value="1"/>
</dbReference>
<keyword evidence="5 11" id="KW-0378">Hydrolase</keyword>
<evidence type="ECO:0000256" key="11">
    <source>
        <dbReference type="RuleBase" id="RU368061"/>
    </source>
</evidence>
<dbReference type="InterPro" id="IPR018525">
    <property type="entry name" value="MCM_CS"/>
</dbReference>
<organism evidence="13 14">
    <name type="scientific">Vairimorpha ceranae</name>
    <dbReference type="NCBI Taxonomy" id="40302"/>
    <lineage>
        <taxon>Eukaryota</taxon>
        <taxon>Fungi</taxon>
        <taxon>Fungi incertae sedis</taxon>
        <taxon>Microsporidia</taxon>
        <taxon>Nosematidae</taxon>
        <taxon>Vairimorpha</taxon>
    </lineage>
</organism>
<keyword evidence="8 10" id="KW-0238">DNA-binding</keyword>
<dbReference type="RefSeq" id="XP_024331108.1">
    <property type="nucleotide sequence ID" value="XM_024474688.1"/>
</dbReference>
<dbReference type="InterPro" id="IPR033762">
    <property type="entry name" value="MCM_OB"/>
</dbReference>
<dbReference type="GO" id="GO:0000727">
    <property type="term" value="P:double-strand break repair via break-induced replication"/>
    <property type="evidence" value="ECO:0007669"/>
    <property type="project" value="TreeGrafter"/>
</dbReference>
<evidence type="ECO:0000256" key="1">
    <source>
        <dbReference type="ARBA" id="ARBA00004123"/>
    </source>
</evidence>
<dbReference type="Gene3D" id="2.40.50.140">
    <property type="entry name" value="Nucleic acid-binding proteins"/>
    <property type="match status" value="1"/>
</dbReference>
<keyword evidence="3 11" id="KW-0235">DNA replication</keyword>
<evidence type="ECO:0000256" key="9">
    <source>
        <dbReference type="ARBA" id="ARBA00023242"/>
    </source>
</evidence>
<evidence type="ECO:0000313" key="13">
    <source>
        <dbReference type="EMBL" id="KKO75366.1"/>
    </source>
</evidence>
<comment type="caution">
    <text evidence="13">The sequence shown here is derived from an EMBL/GenBank/DDBJ whole genome shotgun (WGS) entry which is preliminary data.</text>
</comment>
<dbReference type="GO" id="GO:0006279">
    <property type="term" value="P:premeiotic DNA replication"/>
    <property type="evidence" value="ECO:0007669"/>
    <property type="project" value="UniProtKB-ARBA"/>
</dbReference>
<dbReference type="SUPFAM" id="SSF52540">
    <property type="entry name" value="P-loop containing nucleoside triphosphate hydrolases"/>
    <property type="match status" value="1"/>
</dbReference>
<dbReference type="SUPFAM" id="SSF50249">
    <property type="entry name" value="Nucleic acid-binding proteins"/>
    <property type="match status" value="1"/>
</dbReference>
<dbReference type="GO" id="GO:0017116">
    <property type="term" value="F:single-stranded DNA helicase activity"/>
    <property type="evidence" value="ECO:0007669"/>
    <property type="project" value="TreeGrafter"/>
</dbReference>
<protein>
    <recommendedName>
        <fullName evidence="11">DNA replication licensing factor MCM3</fullName>
        <ecNumber evidence="11">3.6.4.12</ecNumber>
    </recommendedName>
</protein>
<dbReference type="OrthoDB" id="1882346at2759"/>
<comment type="subcellular location">
    <subcellularLocation>
        <location evidence="1 11">Nucleus</location>
    </subcellularLocation>
</comment>